<accession>A0ABS2M7H4</accession>
<proteinExistence type="predicted"/>
<dbReference type="Gene3D" id="3.40.630.30">
    <property type="match status" value="1"/>
</dbReference>
<evidence type="ECO:0000313" key="3">
    <source>
        <dbReference type="Proteomes" id="UP000732378"/>
    </source>
</evidence>
<keyword evidence="3" id="KW-1185">Reference proteome</keyword>
<dbReference type="Pfam" id="PF13302">
    <property type="entry name" value="Acetyltransf_3"/>
    <property type="match status" value="1"/>
</dbReference>
<dbReference type="Proteomes" id="UP000732378">
    <property type="component" value="Unassembled WGS sequence"/>
</dbReference>
<dbReference type="EMBL" id="JAFBBZ010000001">
    <property type="protein sequence ID" value="MBM7507139.1"/>
    <property type="molecule type" value="Genomic_DNA"/>
</dbReference>
<evidence type="ECO:0000259" key="1">
    <source>
        <dbReference type="PROSITE" id="PS51186"/>
    </source>
</evidence>
<protein>
    <submittedName>
        <fullName evidence="2">RimJ/RimL family protein N-acetyltransferase</fullName>
    </submittedName>
</protein>
<dbReference type="RefSeq" id="WP_193667748.1">
    <property type="nucleotide sequence ID" value="NZ_JACDTV010000003.1"/>
</dbReference>
<gene>
    <name evidence="2" type="ORF">JOE61_000953</name>
</gene>
<dbReference type="SUPFAM" id="SSF55729">
    <property type="entry name" value="Acyl-CoA N-acyltransferases (Nat)"/>
    <property type="match status" value="1"/>
</dbReference>
<dbReference type="PANTHER" id="PTHR43441">
    <property type="entry name" value="RIBOSOMAL-PROTEIN-SERINE ACETYLTRANSFERASE"/>
    <property type="match status" value="1"/>
</dbReference>
<reference evidence="2 3" key="1">
    <citation type="submission" date="2021-01" db="EMBL/GenBank/DDBJ databases">
        <title>Sequencing the genomes of 1000 actinobacteria strains.</title>
        <authorList>
            <person name="Klenk H.-P."/>
        </authorList>
    </citation>
    <scope>NUCLEOTIDE SEQUENCE [LARGE SCALE GENOMIC DNA]</scope>
    <source>
        <strain evidence="2 3">DSM 18239</strain>
    </source>
</reference>
<comment type="caution">
    <text evidence="2">The sequence shown here is derived from an EMBL/GenBank/DDBJ whole genome shotgun (WGS) entry which is preliminary data.</text>
</comment>
<organism evidence="2 3">
    <name type="scientific">Nocardioides salarius</name>
    <dbReference type="NCBI Taxonomy" id="374513"/>
    <lineage>
        <taxon>Bacteria</taxon>
        <taxon>Bacillati</taxon>
        <taxon>Actinomycetota</taxon>
        <taxon>Actinomycetes</taxon>
        <taxon>Propionibacteriales</taxon>
        <taxon>Nocardioidaceae</taxon>
        <taxon>Nocardioides</taxon>
    </lineage>
</organism>
<dbReference type="PROSITE" id="PS51186">
    <property type="entry name" value="GNAT"/>
    <property type="match status" value="1"/>
</dbReference>
<sequence length="189" mass="20191">MTPGPGPEGRSGPEPWTGAGVVLRAFEWSDEPDLAEVFADPEIVTWNPGPPEGALAFMRERNDWSAGTHASWAVADAGAGPGPAGRLLGSVSLHKIDRDQGDAEVGYWVAPWARRRGVGAAAAAAAAAYGFERLGLHRAYLFHAVENTASCAVARRAGFALEGTLRQSFRYADGRHHDEHLHARLVTDD</sequence>
<feature type="domain" description="N-acetyltransferase" evidence="1">
    <location>
        <begin position="21"/>
        <end position="188"/>
    </location>
</feature>
<dbReference type="PANTHER" id="PTHR43441:SF10">
    <property type="entry name" value="ACETYLTRANSFERASE"/>
    <property type="match status" value="1"/>
</dbReference>
<dbReference type="InterPro" id="IPR000182">
    <property type="entry name" value="GNAT_dom"/>
</dbReference>
<dbReference type="InterPro" id="IPR051908">
    <property type="entry name" value="Ribosomal_N-acetyltransferase"/>
</dbReference>
<dbReference type="InterPro" id="IPR016181">
    <property type="entry name" value="Acyl_CoA_acyltransferase"/>
</dbReference>
<evidence type="ECO:0000313" key="2">
    <source>
        <dbReference type="EMBL" id="MBM7507139.1"/>
    </source>
</evidence>
<name>A0ABS2M7H4_9ACTN</name>